<evidence type="ECO:0000256" key="1">
    <source>
        <dbReference type="SAM" id="MobiDB-lite"/>
    </source>
</evidence>
<name>A0A6A6FLH8_9PEZI</name>
<proteinExistence type="predicted"/>
<feature type="compositionally biased region" description="Low complexity" evidence="1">
    <location>
        <begin position="13"/>
        <end position="34"/>
    </location>
</feature>
<dbReference type="OrthoDB" id="5356476at2759"/>
<feature type="compositionally biased region" description="Polar residues" evidence="1">
    <location>
        <begin position="1"/>
        <end position="11"/>
    </location>
</feature>
<protein>
    <submittedName>
        <fullName evidence="2">Uncharacterized protein</fullName>
    </submittedName>
</protein>
<feature type="region of interest" description="Disordered" evidence="1">
    <location>
        <begin position="1"/>
        <end position="34"/>
    </location>
</feature>
<dbReference type="Proteomes" id="UP000799539">
    <property type="component" value="Unassembled WGS sequence"/>
</dbReference>
<evidence type="ECO:0000313" key="3">
    <source>
        <dbReference type="Proteomes" id="UP000799539"/>
    </source>
</evidence>
<evidence type="ECO:0000313" key="2">
    <source>
        <dbReference type="EMBL" id="KAF2214302.1"/>
    </source>
</evidence>
<dbReference type="EMBL" id="ML992668">
    <property type="protein sequence ID" value="KAF2214302.1"/>
    <property type="molecule type" value="Genomic_DNA"/>
</dbReference>
<gene>
    <name evidence="2" type="ORF">CERZMDRAFT_66397</name>
</gene>
<reference evidence="2" key="1">
    <citation type="journal article" date="2020" name="Stud. Mycol.">
        <title>101 Dothideomycetes genomes: a test case for predicting lifestyles and emergence of pathogens.</title>
        <authorList>
            <person name="Haridas S."/>
            <person name="Albert R."/>
            <person name="Binder M."/>
            <person name="Bloem J."/>
            <person name="Labutti K."/>
            <person name="Salamov A."/>
            <person name="Andreopoulos B."/>
            <person name="Baker S."/>
            <person name="Barry K."/>
            <person name="Bills G."/>
            <person name="Bluhm B."/>
            <person name="Cannon C."/>
            <person name="Castanera R."/>
            <person name="Culley D."/>
            <person name="Daum C."/>
            <person name="Ezra D."/>
            <person name="Gonzalez J."/>
            <person name="Henrissat B."/>
            <person name="Kuo A."/>
            <person name="Liang C."/>
            <person name="Lipzen A."/>
            <person name="Lutzoni F."/>
            <person name="Magnuson J."/>
            <person name="Mondo S."/>
            <person name="Nolan M."/>
            <person name="Ohm R."/>
            <person name="Pangilinan J."/>
            <person name="Park H.-J."/>
            <person name="Ramirez L."/>
            <person name="Alfaro M."/>
            <person name="Sun H."/>
            <person name="Tritt A."/>
            <person name="Yoshinaga Y."/>
            <person name="Zwiers L.-H."/>
            <person name="Turgeon B."/>
            <person name="Goodwin S."/>
            <person name="Spatafora J."/>
            <person name="Crous P."/>
            <person name="Grigoriev I."/>
        </authorList>
    </citation>
    <scope>NUCLEOTIDE SEQUENCE</scope>
    <source>
        <strain evidence="2">SCOH1-5</strain>
    </source>
</reference>
<dbReference type="AlphaFoldDB" id="A0A6A6FLH8"/>
<organism evidence="2 3">
    <name type="scientific">Cercospora zeae-maydis SCOH1-5</name>
    <dbReference type="NCBI Taxonomy" id="717836"/>
    <lineage>
        <taxon>Eukaryota</taxon>
        <taxon>Fungi</taxon>
        <taxon>Dikarya</taxon>
        <taxon>Ascomycota</taxon>
        <taxon>Pezizomycotina</taxon>
        <taxon>Dothideomycetes</taxon>
        <taxon>Dothideomycetidae</taxon>
        <taxon>Mycosphaerellales</taxon>
        <taxon>Mycosphaerellaceae</taxon>
        <taxon>Cercospora</taxon>
    </lineage>
</organism>
<sequence length="417" mass="46621">MAAEVQQQPQTLPDPQSAPVQQQQQQPVDPSAAQGAQIPLTDFNIPSFPPEARGLQALTLTSDLKVDEYQEILQRPWTIPTTIPTSIESLTLELFSMGYPKGFLSTLADRLPNLKSVVIYSQLFAGITPETQQDAIEFFKKSRNLRALHLLDVFAKPHFFERAAKWLKYNDGSEDESHARRGLMFLEVNYTFRHEDEDFMGKIQATELPLLIGPGLISCSFNLAEPEHVTKEDDEQDPTVIAGAADKEGIMAFNKTLANELIEALTDGEQAPQGLRALNATLYTLTPELIRKVLEKQKGLMVMSLTAEIEPGEETKKDLLNAMELCKDLEQVEIVANPSLRFFMEVQNPRKQTLAKTFPDVFDMNRLSEKLPKLSSFQANVLRTKTLGEIEWEKVESKWKGGVKEGKGLPAGMVPAP</sequence>
<keyword evidence="3" id="KW-1185">Reference proteome</keyword>
<accession>A0A6A6FLH8</accession>